<organism evidence="8 9">
    <name type="scientific">Erythrobacter aureus</name>
    <dbReference type="NCBI Taxonomy" id="2182384"/>
    <lineage>
        <taxon>Bacteria</taxon>
        <taxon>Pseudomonadati</taxon>
        <taxon>Pseudomonadota</taxon>
        <taxon>Alphaproteobacteria</taxon>
        <taxon>Sphingomonadales</taxon>
        <taxon>Erythrobacteraceae</taxon>
        <taxon>Erythrobacter/Porphyrobacter group</taxon>
        <taxon>Erythrobacter</taxon>
    </lineage>
</organism>
<dbReference type="InterPro" id="IPR020845">
    <property type="entry name" value="AMP-binding_CS"/>
</dbReference>
<gene>
    <name evidence="8" type="ORF">DVR09_05360</name>
</gene>
<evidence type="ECO:0000256" key="5">
    <source>
        <dbReference type="ARBA" id="ARBA00067668"/>
    </source>
</evidence>
<dbReference type="InterPro" id="IPR000873">
    <property type="entry name" value="AMP-dep_synth/lig_dom"/>
</dbReference>
<keyword evidence="2" id="KW-0436">Ligase</keyword>
<dbReference type="PROSITE" id="PS00455">
    <property type="entry name" value="AMP_BINDING"/>
    <property type="match status" value="1"/>
</dbReference>
<proteinExistence type="inferred from homology"/>
<dbReference type="EMBL" id="CP031357">
    <property type="protein sequence ID" value="AXK41843.1"/>
    <property type="molecule type" value="Genomic_DNA"/>
</dbReference>
<dbReference type="Proteomes" id="UP000254508">
    <property type="component" value="Chromosome"/>
</dbReference>
<comment type="similarity">
    <text evidence="1">Belongs to the ATP-dependent AMP-binding enzyme family.</text>
</comment>
<dbReference type="Gene3D" id="3.30.300.30">
    <property type="match status" value="1"/>
</dbReference>
<dbReference type="GO" id="GO:0031956">
    <property type="term" value="F:medium-chain fatty acid-CoA ligase activity"/>
    <property type="evidence" value="ECO:0007669"/>
    <property type="project" value="TreeGrafter"/>
</dbReference>
<sequence length="551" mass="59306">MLMEGILALRQSLWIDTADDPTAARTTIGEALSRSAEKWADDAALAFVHQPAIGDFRWTFGELDRLSDELARGLIAHGFRAGDRIGVWASNHPNWIFLQYAIAKAGMILVAINPLYRERELAYALKASQVVAVFHGGQVGGASAAHILTNIADETPLLRARFDLTCDLERIACAARPGTRLPDVAADDVCMIQYTSGTTGVPKAAWLPHGGITAIAARTYKRWGFGHGDRVCHGFPLFHVGGSGSSTPGSLIVGATTLPIYIFNAGQALDILERERCTGFIGVPSMLTAMMEEPGFAARDLSALQRIVIGGAAVPPPFLKRCEDTFGVPMLNGYGQTESCGVSASVRMDDSAEKKTATSGLALEGVSLKVVDAKGQVLPCDTPGELCVDGPGKMLRYGDTAATDEAFDSDGWLRTGDIATMDSEGYVTIVGRLKEMVIRGGENLYPAEIEAYLIEHPDIAEAAVFGLPDDKYGEELCAVLRPARPDHADADAVRDWCFSQVSRWKVPRYIAFVDAMPTTASGKIVKHELRPKMAARFGTTSEEITEQADEV</sequence>
<dbReference type="Gene3D" id="3.40.50.12780">
    <property type="entry name" value="N-terminal domain of ligase-like"/>
    <property type="match status" value="1"/>
</dbReference>
<evidence type="ECO:0000259" key="7">
    <source>
        <dbReference type="Pfam" id="PF13193"/>
    </source>
</evidence>
<name>A0A345YD41_9SPHN</name>
<keyword evidence="9" id="KW-1185">Reference proteome</keyword>
<dbReference type="AlphaFoldDB" id="A0A345YD41"/>
<dbReference type="Pfam" id="PF00501">
    <property type="entry name" value="AMP-binding"/>
    <property type="match status" value="1"/>
</dbReference>
<evidence type="ECO:0000313" key="8">
    <source>
        <dbReference type="EMBL" id="AXK41843.1"/>
    </source>
</evidence>
<comment type="catalytic activity">
    <reaction evidence="3">
        <text>3-(methylsulfanyl)propanoate + ATP + CoA = 3-(methylsulfanyl)propanoyl-CoA + AMP + diphosphate</text>
        <dbReference type="Rhea" id="RHEA:43052"/>
        <dbReference type="ChEBI" id="CHEBI:30616"/>
        <dbReference type="ChEBI" id="CHEBI:33019"/>
        <dbReference type="ChEBI" id="CHEBI:49016"/>
        <dbReference type="ChEBI" id="CHEBI:57287"/>
        <dbReference type="ChEBI" id="CHEBI:82815"/>
        <dbReference type="ChEBI" id="CHEBI:456215"/>
        <dbReference type="EC" id="6.2.1.44"/>
    </reaction>
    <physiologicalReaction direction="left-to-right" evidence="3">
        <dbReference type="Rhea" id="RHEA:43053"/>
    </physiologicalReaction>
</comment>
<dbReference type="PANTHER" id="PTHR43201:SF5">
    <property type="entry name" value="MEDIUM-CHAIN ACYL-COA LIGASE ACSF2, MITOCHONDRIAL"/>
    <property type="match status" value="1"/>
</dbReference>
<dbReference type="InterPro" id="IPR045851">
    <property type="entry name" value="AMP-bd_C_sf"/>
</dbReference>
<reference evidence="9" key="1">
    <citation type="submission" date="2018-07" db="EMBL/GenBank/DDBJ databases">
        <title>Genome sequence of Erythrobacter strain YH-07, an antagonistic bacterium isolated from Yellow Sea.</title>
        <authorList>
            <person name="Tang T."/>
            <person name="Liu Q."/>
            <person name="Sun X."/>
        </authorList>
    </citation>
    <scope>NUCLEOTIDE SEQUENCE [LARGE SCALE GENOMIC DNA]</scope>
    <source>
        <strain evidence="9">YH-07</strain>
    </source>
</reference>
<dbReference type="GO" id="GO:0006631">
    <property type="term" value="P:fatty acid metabolic process"/>
    <property type="evidence" value="ECO:0007669"/>
    <property type="project" value="TreeGrafter"/>
</dbReference>
<dbReference type="KEGG" id="err:DVR09_05360"/>
<evidence type="ECO:0000259" key="6">
    <source>
        <dbReference type="Pfam" id="PF00501"/>
    </source>
</evidence>
<dbReference type="EC" id="6.2.1.44" evidence="4"/>
<dbReference type="Pfam" id="PF13193">
    <property type="entry name" value="AMP-binding_C"/>
    <property type="match status" value="1"/>
</dbReference>
<dbReference type="InterPro" id="IPR025110">
    <property type="entry name" value="AMP-bd_C"/>
</dbReference>
<feature type="domain" description="AMP-dependent synthetase/ligase" evidence="6">
    <location>
        <begin position="33"/>
        <end position="397"/>
    </location>
</feature>
<evidence type="ECO:0000313" key="9">
    <source>
        <dbReference type="Proteomes" id="UP000254508"/>
    </source>
</evidence>
<dbReference type="PANTHER" id="PTHR43201">
    <property type="entry name" value="ACYL-COA SYNTHETASE"/>
    <property type="match status" value="1"/>
</dbReference>
<evidence type="ECO:0000256" key="2">
    <source>
        <dbReference type="ARBA" id="ARBA00022598"/>
    </source>
</evidence>
<accession>A0A345YD41</accession>
<evidence type="ECO:0000256" key="1">
    <source>
        <dbReference type="ARBA" id="ARBA00006432"/>
    </source>
</evidence>
<dbReference type="SUPFAM" id="SSF56801">
    <property type="entry name" value="Acetyl-CoA synthetase-like"/>
    <property type="match status" value="1"/>
</dbReference>
<feature type="domain" description="AMP-binding enzyme C-terminal" evidence="7">
    <location>
        <begin position="448"/>
        <end position="523"/>
    </location>
</feature>
<evidence type="ECO:0000256" key="3">
    <source>
        <dbReference type="ARBA" id="ARBA00051915"/>
    </source>
</evidence>
<evidence type="ECO:0000256" key="4">
    <source>
        <dbReference type="ARBA" id="ARBA00066616"/>
    </source>
</evidence>
<dbReference type="OrthoDB" id="9803968at2"/>
<dbReference type="InterPro" id="IPR042099">
    <property type="entry name" value="ANL_N_sf"/>
</dbReference>
<dbReference type="FunFam" id="3.30.300.30:FF:000008">
    <property type="entry name" value="2,3-dihydroxybenzoate-AMP ligase"/>
    <property type="match status" value="1"/>
</dbReference>
<protein>
    <recommendedName>
        <fullName evidence="5">3-methylmercaptopropionyl-CoA ligase</fullName>
        <ecNumber evidence="4">6.2.1.44</ecNumber>
    </recommendedName>
</protein>